<feature type="region of interest" description="Disordered" evidence="1">
    <location>
        <begin position="288"/>
        <end position="408"/>
    </location>
</feature>
<dbReference type="Proteomes" id="UP000748531">
    <property type="component" value="Unassembled WGS sequence"/>
</dbReference>
<feature type="compositionally biased region" description="Polar residues" evidence="1">
    <location>
        <begin position="393"/>
        <end position="404"/>
    </location>
</feature>
<feature type="region of interest" description="Disordered" evidence="1">
    <location>
        <begin position="1"/>
        <end position="159"/>
    </location>
</feature>
<dbReference type="EMBL" id="LUCH01002502">
    <property type="protein sequence ID" value="KAF5401394.1"/>
    <property type="molecule type" value="Genomic_DNA"/>
</dbReference>
<keyword evidence="3" id="KW-1185">Reference proteome</keyword>
<comment type="caution">
    <text evidence="2">The sequence shown here is derived from an EMBL/GenBank/DDBJ whole genome shotgun (WGS) entry which is preliminary data.</text>
</comment>
<sequence>MSFLEEIRAGKKLRSVPESEKNDRSTLDRSRLVEQKPRAPVESASVSLSEPPDGGSKPPPPSVPVGLGGLFANGMPKLRPTGSRPTAVAPSPTPPPVQTAPQPSPSPVPPSSVMSAGFPKGYSRPAPPPPSVAPPPPPPPPPLSLVTPSSPISVAPPPPPPPMTRDLYVSAYNGVLSADTPPSSLPVSRSPTPGPFVMSKKPSLTNGIIEDASPSQLAARALIVNDDPRPFNHCNAVFNHNASFRTNSLAHESAPVFTKSFAPLPPALSRIQPATQVTAVTMSNSTITTTTTTIIKTSTPPPPPPSRRKPSVNNRSQRVGLPTSDQGAAIERPVNTNPKLIRINSQGSRSPSTVSPPPPPLSPSTPDASPSLYGAQPLNTRSHPPPPPPPPSAMNTDYSSSVSSPGVAALSAEFERRFRFLNDSELPPPPEAYKGPRIYRTGINRTVTRRPAPAAPSGPLRYP</sequence>
<gene>
    <name evidence="2" type="ORF">PHET_05247</name>
</gene>
<feature type="compositionally biased region" description="Pro residues" evidence="1">
    <location>
        <begin position="125"/>
        <end position="143"/>
    </location>
</feature>
<feature type="compositionally biased region" description="Low complexity" evidence="1">
    <location>
        <begin position="288"/>
        <end position="298"/>
    </location>
</feature>
<feature type="compositionally biased region" description="Low complexity" evidence="1">
    <location>
        <begin position="144"/>
        <end position="153"/>
    </location>
</feature>
<feature type="region of interest" description="Disordered" evidence="1">
    <location>
        <begin position="420"/>
        <end position="463"/>
    </location>
</feature>
<name>A0A8J4WIL5_9TREM</name>
<feature type="compositionally biased region" description="Pro residues" evidence="1">
    <location>
        <begin position="383"/>
        <end position="392"/>
    </location>
</feature>
<evidence type="ECO:0000313" key="3">
    <source>
        <dbReference type="Proteomes" id="UP000748531"/>
    </source>
</evidence>
<evidence type="ECO:0000313" key="2">
    <source>
        <dbReference type="EMBL" id="KAF5401394.1"/>
    </source>
</evidence>
<feature type="compositionally biased region" description="Polar residues" evidence="1">
    <location>
        <begin position="334"/>
        <end position="347"/>
    </location>
</feature>
<dbReference type="OrthoDB" id="6272356at2759"/>
<evidence type="ECO:0000256" key="1">
    <source>
        <dbReference type="SAM" id="MobiDB-lite"/>
    </source>
</evidence>
<feature type="compositionally biased region" description="Pro residues" evidence="1">
    <location>
        <begin position="91"/>
        <end position="110"/>
    </location>
</feature>
<evidence type="ECO:0008006" key="4">
    <source>
        <dbReference type="Google" id="ProtNLM"/>
    </source>
</evidence>
<organism evidence="2 3">
    <name type="scientific">Paragonimus heterotremus</name>
    <dbReference type="NCBI Taxonomy" id="100268"/>
    <lineage>
        <taxon>Eukaryota</taxon>
        <taxon>Metazoa</taxon>
        <taxon>Spiralia</taxon>
        <taxon>Lophotrochozoa</taxon>
        <taxon>Platyhelminthes</taxon>
        <taxon>Trematoda</taxon>
        <taxon>Digenea</taxon>
        <taxon>Plagiorchiida</taxon>
        <taxon>Troglotremata</taxon>
        <taxon>Troglotrematidae</taxon>
        <taxon>Paragonimus</taxon>
    </lineage>
</organism>
<feature type="compositionally biased region" description="Basic and acidic residues" evidence="1">
    <location>
        <begin position="1"/>
        <end position="39"/>
    </location>
</feature>
<accession>A0A8J4WIL5</accession>
<protein>
    <recommendedName>
        <fullName evidence="4">WH2 domain-containing protein</fullName>
    </recommendedName>
</protein>
<feature type="compositionally biased region" description="Pro residues" evidence="1">
    <location>
        <begin position="354"/>
        <end position="363"/>
    </location>
</feature>
<proteinExistence type="predicted"/>
<dbReference type="AlphaFoldDB" id="A0A8J4WIL5"/>
<reference evidence="2" key="1">
    <citation type="submission" date="2019-05" db="EMBL/GenBank/DDBJ databases">
        <title>Annotation for the trematode Paragonimus heterotremus.</title>
        <authorList>
            <person name="Choi Y.-J."/>
        </authorList>
    </citation>
    <scope>NUCLEOTIDE SEQUENCE</scope>
    <source>
        <strain evidence="2">LC</strain>
    </source>
</reference>